<dbReference type="AlphaFoldDB" id="A0A2W5MYW5"/>
<dbReference type="GO" id="GO:0003677">
    <property type="term" value="F:DNA binding"/>
    <property type="evidence" value="ECO:0007669"/>
    <property type="project" value="InterPro"/>
</dbReference>
<dbReference type="Gene3D" id="1.10.260.40">
    <property type="entry name" value="lambda repressor-like DNA-binding domains"/>
    <property type="match status" value="1"/>
</dbReference>
<feature type="domain" description="HTH cro/C1-type" evidence="1">
    <location>
        <begin position="16"/>
        <end position="70"/>
    </location>
</feature>
<dbReference type="InterPro" id="IPR001387">
    <property type="entry name" value="Cro/C1-type_HTH"/>
</dbReference>
<dbReference type="Pfam" id="PF01381">
    <property type="entry name" value="HTH_3"/>
    <property type="match status" value="1"/>
</dbReference>
<dbReference type="SMART" id="SM00530">
    <property type="entry name" value="HTH_XRE"/>
    <property type="match status" value="1"/>
</dbReference>
<comment type="caution">
    <text evidence="2">The sequence shown here is derived from an EMBL/GenBank/DDBJ whole genome shotgun (WGS) entry which is preliminary data.</text>
</comment>
<dbReference type="EMBL" id="QFPN01000001">
    <property type="protein sequence ID" value="PZQ18930.1"/>
    <property type="molecule type" value="Genomic_DNA"/>
</dbReference>
<dbReference type="InterPro" id="IPR010982">
    <property type="entry name" value="Lambda_DNA-bd_dom_sf"/>
</dbReference>
<evidence type="ECO:0000313" key="2">
    <source>
        <dbReference type="EMBL" id="PZQ18930.1"/>
    </source>
</evidence>
<reference evidence="2 3" key="1">
    <citation type="submission" date="2017-08" db="EMBL/GenBank/DDBJ databases">
        <title>Infants hospitalized years apart are colonized by the same room-sourced microbial strains.</title>
        <authorList>
            <person name="Brooks B."/>
            <person name="Olm M.R."/>
            <person name="Firek B.A."/>
            <person name="Baker R."/>
            <person name="Thomas B.C."/>
            <person name="Morowitz M.J."/>
            <person name="Banfield J.F."/>
        </authorList>
    </citation>
    <scope>NUCLEOTIDE SEQUENCE [LARGE SCALE GENOMIC DNA]</scope>
    <source>
        <strain evidence="2">S2_005_003_R2_43</strain>
    </source>
</reference>
<dbReference type="PROSITE" id="PS50943">
    <property type="entry name" value="HTH_CROC1"/>
    <property type="match status" value="1"/>
</dbReference>
<evidence type="ECO:0000313" key="3">
    <source>
        <dbReference type="Proteomes" id="UP000249577"/>
    </source>
</evidence>
<dbReference type="Proteomes" id="UP000249577">
    <property type="component" value="Unassembled WGS sequence"/>
</dbReference>
<gene>
    <name evidence="2" type="ORF">DI565_00550</name>
</gene>
<protein>
    <submittedName>
        <fullName evidence="2">Transcriptional regulator</fullName>
    </submittedName>
</protein>
<name>A0A2W5MYW5_ANCNO</name>
<sequence>MSHAPNAVDVHVGARIRAARETRGISQTALGEAYGVTFQQIQKYEKATNRASASALLAFAKILGVSVDFFFEGLDADAADCAEAIDLDLMRSDPKLVRDIAGLSLHDRTTVRRVVQSLAEAAEAKAAFARRVEAMAEDGRAAA</sequence>
<dbReference type="SUPFAM" id="SSF47413">
    <property type="entry name" value="lambda repressor-like DNA-binding domains"/>
    <property type="match status" value="1"/>
</dbReference>
<evidence type="ECO:0000259" key="1">
    <source>
        <dbReference type="PROSITE" id="PS50943"/>
    </source>
</evidence>
<organism evidence="2 3">
    <name type="scientific">Ancylobacter novellus</name>
    <name type="common">Thiobacillus novellus</name>
    <dbReference type="NCBI Taxonomy" id="921"/>
    <lineage>
        <taxon>Bacteria</taxon>
        <taxon>Pseudomonadati</taxon>
        <taxon>Pseudomonadota</taxon>
        <taxon>Alphaproteobacteria</taxon>
        <taxon>Hyphomicrobiales</taxon>
        <taxon>Xanthobacteraceae</taxon>
        <taxon>Ancylobacter</taxon>
    </lineage>
</organism>
<accession>A0A2W5MYW5</accession>
<dbReference type="CDD" id="cd00093">
    <property type="entry name" value="HTH_XRE"/>
    <property type="match status" value="1"/>
</dbReference>
<proteinExistence type="predicted"/>